<keyword evidence="1" id="KW-1133">Transmembrane helix</keyword>
<dbReference type="Pfam" id="PF20237">
    <property type="entry name" value="DUF6594"/>
    <property type="match status" value="1"/>
</dbReference>
<dbReference type="InterPro" id="IPR046529">
    <property type="entry name" value="DUF6594"/>
</dbReference>
<dbReference type="Proteomes" id="UP000799772">
    <property type="component" value="Unassembled WGS sequence"/>
</dbReference>
<dbReference type="PANTHER" id="PTHR34502:SF5">
    <property type="entry name" value="DUF6594 DOMAIN-CONTAINING PROTEIN"/>
    <property type="match status" value="1"/>
</dbReference>
<evidence type="ECO:0000259" key="2">
    <source>
        <dbReference type="Pfam" id="PF20237"/>
    </source>
</evidence>
<feature type="transmembrane region" description="Helical" evidence="1">
    <location>
        <begin position="199"/>
        <end position="219"/>
    </location>
</feature>
<keyword evidence="1" id="KW-0812">Transmembrane</keyword>
<dbReference type="AlphaFoldDB" id="A0A9P4M911"/>
<dbReference type="EMBL" id="ML978128">
    <property type="protein sequence ID" value="KAF2097344.1"/>
    <property type="molecule type" value="Genomic_DNA"/>
</dbReference>
<sequence length="272" mass="30551">MDDESFSDPNLAHSEAIKIVKGVQFSKEDDDHVLKRAFKRLHLYNLYHKHSRLVQLDKKIAELEVGVVGGKPGEPVPDVRNIAVNIGQLLTQVDQALKDFDAASLQFQRSMNAPQVPSYFLQQLKRVTRTRSLSDYRSQYDKQDGWDECTFHLASEKGFIHRCVDRNDALKKVFVKDPEAQQSIMYSYSATAVRVFEEVLVHICFCLLLLIPIVALSYIKDKVGKLMIVFGFILLSAMVASLLANTTQKSSIAVIAGYAAILVVFLGNSQSN</sequence>
<name>A0A9P4M911_9PEZI</name>
<feature type="transmembrane region" description="Helical" evidence="1">
    <location>
        <begin position="250"/>
        <end position="267"/>
    </location>
</feature>
<proteinExistence type="predicted"/>
<keyword evidence="4" id="KW-1185">Reference proteome</keyword>
<evidence type="ECO:0000313" key="3">
    <source>
        <dbReference type="EMBL" id="KAF2097344.1"/>
    </source>
</evidence>
<feature type="transmembrane region" description="Helical" evidence="1">
    <location>
        <begin position="226"/>
        <end position="244"/>
    </location>
</feature>
<comment type="caution">
    <text evidence="3">The sequence shown here is derived from an EMBL/GenBank/DDBJ whole genome shotgun (WGS) entry which is preliminary data.</text>
</comment>
<gene>
    <name evidence="3" type="ORF">NA57DRAFT_77600</name>
</gene>
<dbReference type="OrthoDB" id="3561189at2759"/>
<protein>
    <recommendedName>
        <fullName evidence="2">DUF6594 domain-containing protein</fullName>
    </recommendedName>
</protein>
<evidence type="ECO:0000256" key="1">
    <source>
        <dbReference type="SAM" id="Phobius"/>
    </source>
</evidence>
<feature type="domain" description="DUF6594" evidence="2">
    <location>
        <begin position="26"/>
        <end position="263"/>
    </location>
</feature>
<dbReference type="PANTHER" id="PTHR34502">
    <property type="entry name" value="DUF6594 DOMAIN-CONTAINING PROTEIN-RELATED"/>
    <property type="match status" value="1"/>
</dbReference>
<reference evidence="3" key="1">
    <citation type="journal article" date="2020" name="Stud. Mycol.">
        <title>101 Dothideomycetes genomes: a test case for predicting lifestyles and emergence of pathogens.</title>
        <authorList>
            <person name="Haridas S."/>
            <person name="Albert R."/>
            <person name="Binder M."/>
            <person name="Bloem J."/>
            <person name="Labutti K."/>
            <person name="Salamov A."/>
            <person name="Andreopoulos B."/>
            <person name="Baker S."/>
            <person name="Barry K."/>
            <person name="Bills G."/>
            <person name="Bluhm B."/>
            <person name="Cannon C."/>
            <person name="Castanera R."/>
            <person name="Culley D."/>
            <person name="Daum C."/>
            <person name="Ezra D."/>
            <person name="Gonzalez J."/>
            <person name="Henrissat B."/>
            <person name="Kuo A."/>
            <person name="Liang C."/>
            <person name="Lipzen A."/>
            <person name="Lutzoni F."/>
            <person name="Magnuson J."/>
            <person name="Mondo S."/>
            <person name="Nolan M."/>
            <person name="Ohm R."/>
            <person name="Pangilinan J."/>
            <person name="Park H.-J."/>
            <person name="Ramirez L."/>
            <person name="Alfaro M."/>
            <person name="Sun H."/>
            <person name="Tritt A."/>
            <person name="Yoshinaga Y."/>
            <person name="Zwiers L.-H."/>
            <person name="Turgeon B."/>
            <person name="Goodwin S."/>
            <person name="Spatafora J."/>
            <person name="Crous P."/>
            <person name="Grigoriev I."/>
        </authorList>
    </citation>
    <scope>NUCLEOTIDE SEQUENCE</scope>
    <source>
        <strain evidence="3">CBS 133067</strain>
    </source>
</reference>
<evidence type="ECO:0000313" key="4">
    <source>
        <dbReference type="Proteomes" id="UP000799772"/>
    </source>
</evidence>
<organism evidence="3 4">
    <name type="scientific">Rhizodiscina lignyota</name>
    <dbReference type="NCBI Taxonomy" id="1504668"/>
    <lineage>
        <taxon>Eukaryota</taxon>
        <taxon>Fungi</taxon>
        <taxon>Dikarya</taxon>
        <taxon>Ascomycota</taxon>
        <taxon>Pezizomycotina</taxon>
        <taxon>Dothideomycetes</taxon>
        <taxon>Pleosporomycetidae</taxon>
        <taxon>Aulographales</taxon>
        <taxon>Rhizodiscinaceae</taxon>
        <taxon>Rhizodiscina</taxon>
    </lineage>
</organism>
<keyword evidence="1" id="KW-0472">Membrane</keyword>
<accession>A0A9P4M911</accession>